<dbReference type="Pfam" id="PF19300">
    <property type="entry name" value="BPD_transp_1_N"/>
    <property type="match status" value="1"/>
</dbReference>
<comment type="caution">
    <text evidence="9">The sequence shown here is derived from an EMBL/GenBank/DDBJ whole genome shotgun (WGS) entry which is preliminary data.</text>
</comment>
<dbReference type="SUPFAM" id="SSF161098">
    <property type="entry name" value="MetI-like"/>
    <property type="match status" value="1"/>
</dbReference>
<name>A0A937XBV2_UNCEI</name>
<dbReference type="EMBL" id="VGIY01000272">
    <property type="protein sequence ID" value="MBM3318139.1"/>
    <property type="molecule type" value="Genomic_DNA"/>
</dbReference>
<evidence type="ECO:0000256" key="6">
    <source>
        <dbReference type="ARBA" id="ARBA00023136"/>
    </source>
</evidence>
<reference evidence="9" key="1">
    <citation type="submission" date="2019-03" db="EMBL/GenBank/DDBJ databases">
        <title>Lake Tanganyika Metagenome-Assembled Genomes (MAGs).</title>
        <authorList>
            <person name="Tran P."/>
        </authorList>
    </citation>
    <scope>NUCLEOTIDE SEQUENCE</scope>
    <source>
        <strain evidence="9">M_DeepCast_400m_m2_100</strain>
    </source>
</reference>
<evidence type="ECO:0000256" key="5">
    <source>
        <dbReference type="ARBA" id="ARBA00022989"/>
    </source>
</evidence>
<dbReference type="CDD" id="cd06261">
    <property type="entry name" value="TM_PBP2"/>
    <property type="match status" value="1"/>
</dbReference>
<protein>
    <submittedName>
        <fullName evidence="9">ABC transporter permease</fullName>
    </submittedName>
</protein>
<feature type="domain" description="ABC transmembrane type-1" evidence="8">
    <location>
        <begin position="95"/>
        <end position="296"/>
    </location>
</feature>
<feature type="transmembrane region" description="Helical" evidence="7">
    <location>
        <begin position="101"/>
        <end position="122"/>
    </location>
</feature>
<gene>
    <name evidence="9" type="ORF">FJY75_09865</name>
</gene>
<evidence type="ECO:0000256" key="2">
    <source>
        <dbReference type="ARBA" id="ARBA00022448"/>
    </source>
</evidence>
<dbReference type="Proteomes" id="UP000748308">
    <property type="component" value="Unassembled WGS sequence"/>
</dbReference>
<dbReference type="Pfam" id="PF00528">
    <property type="entry name" value="BPD_transp_1"/>
    <property type="match status" value="1"/>
</dbReference>
<keyword evidence="6 7" id="KW-0472">Membrane</keyword>
<dbReference type="AlphaFoldDB" id="A0A937XBV2"/>
<dbReference type="PANTHER" id="PTHR43163:SF6">
    <property type="entry name" value="DIPEPTIDE TRANSPORT SYSTEM PERMEASE PROTEIN DPPB-RELATED"/>
    <property type="match status" value="1"/>
</dbReference>
<evidence type="ECO:0000313" key="10">
    <source>
        <dbReference type="Proteomes" id="UP000748308"/>
    </source>
</evidence>
<comment type="subcellular location">
    <subcellularLocation>
        <location evidence="1 7">Cell membrane</location>
        <topology evidence="1 7">Multi-pass membrane protein</topology>
    </subcellularLocation>
</comment>
<evidence type="ECO:0000256" key="1">
    <source>
        <dbReference type="ARBA" id="ARBA00004651"/>
    </source>
</evidence>
<evidence type="ECO:0000313" key="9">
    <source>
        <dbReference type="EMBL" id="MBM3318139.1"/>
    </source>
</evidence>
<feature type="transmembrane region" description="Helical" evidence="7">
    <location>
        <begin position="227"/>
        <end position="253"/>
    </location>
</feature>
<dbReference type="PROSITE" id="PS50928">
    <property type="entry name" value="ABC_TM1"/>
    <property type="match status" value="1"/>
</dbReference>
<dbReference type="GO" id="GO:0005886">
    <property type="term" value="C:plasma membrane"/>
    <property type="evidence" value="ECO:0007669"/>
    <property type="project" value="UniProtKB-SubCell"/>
</dbReference>
<feature type="transmembrane region" description="Helical" evidence="7">
    <location>
        <begin position="134"/>
        <end position="164"/>
    </location>
</feature>
<evidence type="ECO:0000256" key="4">
    <source>
        <dbReference type="ARBA" id="ARBA00022692"/>
    </source>
</evidence>
<evidence type="ECO:0000259" key="8">
    <source>
        <dbReference type="PROSITE" id="PS50928"/>
    </source>
</evidence>
<feature type="transmembrane region" description="Helical" evidence="7">
    <location>
        <begin position="170"/>
        <end position="189"/>
    </location>
</feature>
<dbReference type="InterPro" id="IPR035906">
    <property type="entry name" value="MetI-like_sf"/>
</dbReference>
<keyword evidence="3" id="KW-1003">Cell membrane</keyword>
<sequence>MWSYIAKRLLLAVPVIIGVAFIVFAMVRLIPGDPAMVIAGQAATPEYIAAIREDMGLDRPLLVQFGLYFKNLAVGDLGRSIRSKAPVTEEIWARLPNTFRLATASMLVAASVGVGAGIVSAIRPYSLLDAAVMVAALAGLSMPIFWSGLMMILVFSVILGWFPAFGTGSLAHLVLPSVTLGMTSAAIIARMTRSSMLEVLRTDYIRTARAKGQVERVVIGSHAFRNALIPVITVIGLQTGTLLSGAVLTESVFAWPGVGRLLVEGILTRDYPVVQGSVLVVAFVFVFVNLAVDILYAVADPRIHYT</sequence>
<keyword evidence="4 7" id="KW-0812">Transmembrane</keyword>
<keyword evidence="5 7" id="KW-1133">Transmembrane helix</keyword>
<accession>A0A937XBV2</accession>
<dbReference type="GO" id="GO:0071916">
    <property type="term" value="F:dipeptide transmembrane transporter activity"/>
    <property type="evidence" value="ECO:0007669"/>
    <property type="project" value="TreeGrafter"/>
</dbReference>
<dbReference type="InterPro" id="IPR000515">
    <property type="entry name" value="MetI-like"/>
</dbReference>
<comment type="similarity">
    <text evidence="7">Belongs to the binding-protein-dependent transport system permease family.</text>
</comment>
<dbReference type="Gene3D" id="1.10.3720.10">
    <property type="entry name" value="MetI-like"/>
    <property type="match status" value="1"/>
</dbReference>
<proteinExistence type="inferred from homology"/>
<organism evidence="9 10">
    <name type="scientific">Eiseniibacteriota bacterium</name>
    <dbReference type="NCBI Taxonomy" id="2212470"/>
    <lineage>
        <taxon>Bacteria</taxon>
        <taxon>Candidatus Eiseniibacteriota</taxon>
    </lineage>
</organism>
<dbReference type="PANTHER" id="PTHR43163">
    <property type="entry name" value="DIPEPTIDE TRANSPORT SYSTEM PERMEASE PROTEIN DPPB-RELATED"/>
    <property type="match status" value="1"/>
</dbReference>
<evidence type="ECO:0000256" key="7">
    <source>
        <dbReference type="RuleBase" id="RU363032"/>
    </source>
</evidence>
<keyword evidence="2 7" id="KW-0813">Transport</keyword>
<feature type="transmembrane region" description="Helical" evidence="7">
    <location>
        <begin position="9"/>
        <end position="30"/>
    </location>
</feature>
<dbReference type="InterPro" id="IPR045621">
    <property type="entry name" value="BPD_transp_1_N"/>
</dbReference>
<evidence type="ECO:0000256" key="3">
    <source>
        <dbReference type="ARBA" id="ARBA00022475"/>
    </source>
</evidence>
<feature type="transmembrane region" description="Helical" evidence="7">
    <location>
        <begin position="273"/>
        <end position="299"/>
    </location>
</feature>